<evidence type="ECO:0000256" key="6">
    <source>
        <dbReference type="PIRSR" id="PIRSR004846-1"/>
    </source>
</evidence>
<dbReference type="PANTHER" id="PTHR30632">
    <property type="entry name" value="MOLYBDATE-BINDING PERIPLASMIC PROTEIN"/>
    <property type="match status" value="1"/>
</dbReference>
<keyword evidence="9" id="KW-1185">Reference proteome</keyword>
<sequence>MSMIAHLFRFYLTKAQVALVIFLLCLGNIANAASLTVFAAASLKEALEDVAGRYQAQSGTKVVLSFAGSSILARQIELGAPADIFFSANVAWMDVLGQKQLLVAEGPVSLLSNRLVLVSNRDAAAVDLTSETDLVGLLEGGRLAMALVDAVPAGIYGKAALQSLKLWQDVAPYVAQTDNVRAALALVTRGEVPLGIVYATDVVDGMDVSIVATFPPETHPEIVYPVAAIAEGNVAEARAFLSFLQTDDAQDVFRAHGFQVIERADDG</sequence>
<evidence type="ECO:0000313" key="8">
    <source>
        <dbReference type="EMBL" id="CUJ90223.1"/>
    </source>
</evidence>
<feature type="binding site" evidence="6">
    <location>
        <position position="180"/>
    </location>
    <ligand>
        <name>molybdate</name>
        <dbReference type="ChEBI" id="CHEBI:36264"/>
    </ligand>
</feature>
<dbReference type="InterPro" id="IPR050682">
    <property type="entry name" value="ModA/WtpA"/>
</dbReference>
<dbReference type="GO" id="GO:0030288">
    <property type="term" value="C:outer membrane-bounded periplasmic space"/>
    <property type="evidence" value="ECO:0007669"/>
    <property type="project" value="TreeGrafter"/>
</dbReference>
<keyword evidence="3 6" id="KW-0479">Metal-binding</keyword>
<dbReference type="Gene3D" id="3.40.190.10">
    <property type="entry name" value="Periplasmic binding protein-like II"/>
    <property type="match status" value="2"/>
</dbReference>
<evidence type="ECO:0000256" key="2">
    <source>
        <dbReference type="ARBA" id="ARBA00022505"/>
    </source>
</evidence>
<dbReference type="GO" id="GO:0015689">
    <property type="term" value="P:molybdate ion transport"/>
    <property type="evidence" value="ECO:0007669"/>
    <property type="project" value="InterPro"/>
</dbReference>
<dbReference type="STRING" id="1715693.PH7735_01216"/>
<dbReference type="SUPFAM" id="SSF53850">
    <property type="entry name" value="Periplasmic binding protein-like II"/>
    <property type="match status" value="1"/>
</dbReference>
<dbReference type="GO" id="GO:0046872">
    <property type="term" value="F:metal ion binding"/>
    <property type="evidence" value="ECO:0007669"/>
    <property type="project" value="UniProtKB-KW"/>
</dbReference>
<feature type="binding site" evidence="6">
    <location>
        <position position="153"/>
    </location>
    <ligand>
        <name>molybdate</name>
        <dbReference type="ChEBI" id="CHEBI:36264"/>
    </ligand>
</feature>
<evidence type="ECO:0000256" key="5">
    <source>
        <dbReference type="ARBA" id="ARBA00062515"/>
    </source>
</evidence>
<reference evidence="9" key="1">
    <citation type="submission" date="2015-09" db="EMBL/GenBank/DDBJ databases">
        <authorList>
            <person name="Rodrigo-Torres Lidia"/>
            <person name="Arahal R.David."/>
        </authorList>
    </citation>
    <scope>NUCLEOTIDE SEQUENCE [LARGE SCALE GENOMIC DNA]</scope>
    <source>
        <strain evidence="9">CECT 7735</strain>
    </source>
</reference>
<dbReference type="EMBL" id="CYTW01000001">
    <property type="protein sequence ID" value="CUJ90223.1"/>
    <property type="molecule type" value="Genomic_DNA"/>
</dbReference>
<dbReference type="AlphaFoldDB" id="A0A0P1ID01"/>
<dbReference type="PANTHER" id="PTHR30632:SF17">
    <property type="entry name" value="MOLYBDATE-BINDING PROTEIN MODA"/>
    <property type="match status" value="1"/>
</dbReference>
<feature type="binding site" evidence="6">
    <location>
        <position position="42"/>
    </location>
    <ligand>
        <name>molybdate</name>
        <dbReference type="ChEBI" id="CHEBI:36264"/>
    </ligand>
</feature>
<gene>
    <name evidence="8" type="primary">modA</name>
    <name evidence="8" type="ORF">PH7735_01216</name>
</gene>
<name>A0A0P1ID01_9RHOB</name>
<evidence type="ECO:0000313" key="9">
    <source>
        <dbReference type="Proteomes" id="UP000051870"/>
    </source>
</evidence>
<dbReference type="PIRSF" id="PIRSF004846">
    <property type="entry name" value="ModA"/>
    <property type="match status" value="1"/>
</dbReference>
<protein>
    <submittedName>
        <fullName evidence="8">Molybdate-binding periplasmic protein</fullName>
    </submittedName>
</protein>
<dbReference type="GO" id="GO:0030973">
    <property type="term" value="F:molybdate ion binding"/>
    <property type="evidence" value="ECO:0007669"/>
    <property type="project" value="TreeGrafter"/>
</dbReference>
<evidence type="ECO:0000256" key="4">
    <source>
        <dbReference type="ARBA" id="ARBA00022729"/>
    </source>
</evidence>
<comment type="similarity">
    <text evidence="1">Belongs to the bacterial solute-binding protein ModA family.</text>
</comment>
<feature type="chain" id="PRO_5006065124" evidence="7">
    <location>
        <begin position="33"/>
        <end position="267"/>
    </location>
</feature>
<proteinExistence type="inferred from homology"/>
<feature type="binding site" evidence="6">
    <location>
        <position position="198"/>
    </location>
    <ligand>
        <name>molybdate</name>
        <dbReference type="ChEBI" id="CHEBI:36264"/>
    </ligand>
</feature>
<evidence type="ECO:0000256" key="1">
    <source>
        <dbReference type="ARBA" id="ARBA00009175"/>
    </source>
</evidence>
<evidence type="ECO:0000256" key="3">
    <source>
        <dbReference type="ARBA" id="ARBA00022723"/>
    </source>
</evidence>
<dbReference type="NCBIfam" id="TIGR01256">
    <property type="entry name" value="modA"/>
    <property type="match status" value="1"/>
</dbReference>
<keyword evidence="4 7" id="KW-0732">Signal</keyword>
<dbReference type="GO" id="GO:1901359">
    <property type="term" value="F:tungstate binding"/>
    <property type="evidence" value="ECO:0007669"/>
    <property type="project" value="UniProtKB-ARBA"/>
</dbReference>
<dbReference type="InterPro" id="IPR005950">
    <property type="entry name" value="ModA"/>
</dbReference>
<feature type="signal peptide" evidence="7">
    <location>
        <begin position="1"/>
        <end position="32"/>
    </location>
</feature>
<accession>A0A0P1ID01</accession>
<dbReference type="Pfam" id="PF13531">
    <property type="entry name" value="SBP_bac_11"/>
    <property type="match status" value="1"/>
</dbReference>
<organism evidence="8 9">
    <name type="scientific">Shimia thalassica</name>
    <dbReference type="NCBI Taxonomy" id="1715693"/>
    <lineage>
        <taxon>Bacteria</taxon>
        <taxon>Pseudomonadati</taxon>
        <taxon>Pseudomonadota</taxon>
        <taxon>Alphaproteobacteria</taxon>
        <taxon>Rhodobacterales</taxon>
        <taxon>Roseobacteraceae</taxon>
    </lineage>
</organism>
<dbReference type="FunFam" id="3.40.190.10:FF:000035">
    <property type="entry name" value="Molybdate ABC transporter substrate-binding protein"/>
    <property type="match status" value="1"/>
</dbReference>
<comment type="subunit">
    <text evidence="5">The complex is composed of two ATP-binding proteins (ModC), two transmembrane proteins (ModB) and a solute-binding protein (ModA).</text>
</comment>
<evidence type="ECO:0000256" key="7">
    <source>
        <dbReference type="SAM" id="SignalP"/>
    </source>
</evidence>
<dbReference type="Proteomes" id="UP000051870">
    <property type="component" value="Unassembled WGS sequence"/>
</dbReference>
<feature type="binding site" evidence="6">
    <location>
        <position position="69"/>
    </location>
    <ligand>
        <name>molybdate</name>
        <dbReference type="ChEBI" id="CHEBI:36264"/>
    </ligand>
</feature>
<keyword evidence="2 6" id="KW-0500">Molybdenum</keyword>